<name>A0A1C3UFZ4_9HYPH</name>
<evidence type="ECO:0000313" key="7">
    <source>
        <dbReference type="Proteomes" id="UP000199101"/>
    </source>
</evidence>
<dbReference type="PROSITE" id="PS00070">
    <property type="entry name" value="ALDEHYDE_DEHYDR_CYS"/>
    <property type="match status" value="1"/>
</dbReference>
<dbReference type="OrthoDB" id="9802947at2"/>
<keyword evidence="7" id="KW-1185">Reference proteome</keyword>
<evidence type="ECO:0000256" key="4">
    <source>
        <dbReference type="RuleBase" id="RU003345"/>
    </source>
</evidence>
<accession>A0A1C3UFZ4</accession>
<feature type="domain" description="Aldehyde dehydrogenase" evidence="5">
    <location>
        <begin position="17"/>
        <end position="466"/>
    </location>
</feature>
<dbReference type="InterPro" id="IPR015590">
    <property type="entry name" value="Aldehyde_DH_dom"/>
</dbReference>
<comment type="similarity">
    <text evidence="1 4">Belongs to the aldehyde dehydrogenase family.</text>
</comment>
<dbReference type="FunFam" id="3.40.605.10:FF:000007">
    <property type="entry name" value="NAD/NADP-dependent betaine aldehyde dehydrogenase"/>
    <property type="match status" value="1"/>
</dbReference>
<sequence>MKQYTLLIGGEPVATSHHAPVTNPSNGDVVGFMPLASEADLDQAVAAAAAAFKNWSQVSNEDRANACRAVAEKINEHAEELAQLLTREQGKPLNGLGSRFEIGAALAWTRHTAELDLPVEILQDDNEGRVELHRKPIGVVGSITPWNWPVMIACWHIVPAVRAGNTVVIKPSPLTPLSTIRLVEIMNEVLPPGVVNVVTGENSIGAALSAHPGIAKMTFTGSTETGKKVMASAVATLKRLTLELGGNDAGIVLPDADPKAIIEGLFWGAFINNGQTCAALKRLYVHDSIYEEVCRGLADYASKIVVGDGLDNTSILGPVQNEMQFNKVRELVEDARANGGRILTGGAPMDRPGYFYPITLVADVDHGVRLVDEEQFGPALPIIRYSDIDEVVARANQNPAGLGGSVWSSDVEKAKRYAMQLECGSVWINKHGTIQPNAPFGGVKQSGIGVEFGAEGLKEFTTIQTVLS</sequence>
<dbReference type="RefSeq" id="WP_092707776.1">
    <property type="nucleotide sequence ID" value="NZ_FMAG01000001.1"/>
</dbReference>
<dbReference type="EMBL" id="FMAG01000001">
    <property type="protein sequence ID" value="SCB14369.1"/>
    <property type="molecule type" value="Genomic_DNA"/>
</dbReference>
<evidence type="ECO:0000259" key="5">
    <source>
        <dbReference type="Pfam" id="PF00171"/>
    </source>
</evidence>
<dbReference type="Pfam" id="PF00171">
    <property type="entry name" value="Aldedh"/>
    <property type="match status" value="1"/>
</dbReference>
<dbReference type="AlphaFoldDB" id="A0A1C3UFZ4"/>
<dbReference type="InterPro" id="IPR029510">
    <property type="entry name" value="Ald_DH_CS_GLU"/>
</dbReference>
<dbReference type="InterPro" id="IPR016161">
    <property type="entry name" value="Ald_DH/histidinol_DH"/>
</dbReference>
<dbReference type="PROSITE" id="PS00687">
    <property type="entry name" value="ALDEHYDE_DEHYDR_GLU"/>
    <property type="match status" value="1"/>
</dbReference>
<proteinExistence type="inferred from homology"/>
<dbReference type="InterPro" id="IPR016162">
    <property type="entry name" value="Ald_DH_N"/>
</dbReference>
<evidence type="ECO:0000256" key="1">
    <source>
        <dbReference type="ARBA" id="ARBA00009986"/>
    </source>
</evidence>
<dbReference type="STRING" id="410764.GA0061103_2128"/>
<dbReference type="InterPro" id="IPR016163">
    <property type="entry name" value="Ald_DH_C"/>
</dbReference>
<protein>
    <submittedName>
        <fullName evidence="6">Acyl-CoA reductase</fullName>
    </submittedName>
</protein>
<dbReference type="InterPro" id="IPR016160">
    <property type="entry name" value="Ald_DH_CS_CYS"/>
</dbReference>
<dbReference type="Proteomes" id="UP000199101">
    <property type="component" value="Unassembled WGS sequence"/>
</dbReference>
<organism evidence="6 7">
    <name type="scientific">Rhizobium multihospitium</name>
    <dbReference type="NCBI Taxonomy" id="410764"/>
    <lineage>
        <taxon>Bacteria</taxon>
        <taxon>Pseudomonadati</taxon>
        <taxon>Pseudomonadota</taxon>
        <taxon>Alphaproteobacteria</taxon>
        <taxon>Hyphomicrobiales</taxon>
        <taxon>Rhizobiaceae</taxon>
        <taxon>Rhizobium/Agrobacterium group</taxon>
        <taxon>Rhizobium</taxon>
    </lineage>
</organism>
<dbReference type="CDD" id="cd07106">
    <property type="entry name" value="ALDH_AldA-AAD23400"/>
    <property type="match status" value="1"/>
</dbReference>
<keyword evidence="2 4" id="KW-0560">Oxidoreductase</keyword>
<dbReference type="SUPFAM" id="SSF53720">
    <property type="entry name" value="ALDH-like"/>
    <property type="match status" value="1"/>
</dbReference>
<dbReference type="GO" id="GO:0016620">
    <property type="term" value="F:oxidoreductase activity, acting on the aldehyde or oxo group of donors, NAD or NADP as acceptor"/>
    <property type="evidence" value="ECO:0007669"/>
    <property type="project" value="InterPro"/>
</dbReference>
<feature type="active site" evidence="3">
    <location>
        <position position="243"/>
    </location>
</feature>
<reference evidence="7" key="1">
    <citation type="submission" date="2016-08" db="EMBL/GenBank/DDBJ databases">
        <authorList>
            <person name="Varghese N."/>
            <person name="Submissions Spin"/>
        </authorList>
    </citation>
    <scope>NUCLEOTIDE SEQUENCE [LARGE SCALE GENOMIC DNA]</scope>
    <source>
        <strain evidence="7">HAMBI 2975</strain>
    </source>
</reference>
<dbReference type="Gene3D" id="3.40.605.10">
    <property type="entry name" value="Aldehyde Dehydrogenase, Chain A, domain 1"/>
    <property type="match status" value="1"/>
</dbReference>
<evidence type="ECO:0000313" key="6">
    <source>
        <dbReference type="EMBL" id="SCB14369.1"/>
    </source>
</evidence>
<evidence type="ECO:0000256" key="2">
    <source>
        <dbReference type="ARBA" id="ARBA00023002"/>
    </source>
</evidence>
<dbReference type="Gene3D" id="3.40.309.10">
    <property type="entry name" value="Aldehyde Dehydrogenase, Chain A, domain 2"/>
    <property type="match status" value="1"/>
</dbReference>
<dbReference type="PANTHER" id="PTHR11699">
    <property type="entry name" value="ALDEHYDE DEHYDROGENASE-RELATED"/>
    <property type="match status" value="1"/>
</dbReference>
<dbReference type="InterPro" id="IPR044086">
    <property type="entry name" value="LUC3-like"/>
</dbReference>
<evidence type="ECO:0000256" key="3">
    <source>
        <dbReference type="PROSITE-ProRule" id="PRU10007"/>
    </source>
</evidence>
<gene>
    <name evidence="6" type="ORF">GA0061103_2128</name>
</gene>